<accession>A0A2U8W9H1</accession>
<dbReference type="KEGG" id="mets:DK389_19355"/>
<dbReference type="RefSeq" id="WP_109891967.1">
    <property type="nucleotide sequence ID" value="NZ_CP029550.1"/>
</dbReference>
<organism evidence="1 2">
    <name type="scientific">Methylobacterium durans</name>
    <dbReference type="NCBI Taxonomy" id="2202825"/>
    <lineage>
        <taxon>Bacteria</taxon>
        <taxon>Pseudomonadati</taxon>
        <taxon>Pseudomonadota</taxon>
        <taxon>Alphaproteobacteria</taxon>
        <taxon>Hyphomicrobiales</taxon>
        <taxon>Methylobacteriaceae</taxon>
        <taxon>Methylobacterium</taxon>
    </lineage>
</organism>
<name>A0A2U8W9H1_9HYPH</name>
<evidence type="ECO:0000313" key="2">
    <source>
        <dbReference type="Proteomes" id="UP000245926"/>
    </source>
</evidence>
<gene>
    <name evidence="1" type="ORF">DK389_19355</name>
</gene>
<dbReference type="Proteomes" id="UP000245926">
    <property type="component" value="Chromosome"/>
</dbReference>
<proteinExistence type="predicted"/>
<evidence type="ECO:0000313" key="1">
    <source>
        <dbReference type="EMBL" id="AWN42261.1"/>
    </source>
</evidence>
<sequence>MRFFVDFDRGDLIRFWMTPDNPTAIGRVAVSVGGRRVAEVPATIVDPNIRAFGWHATGQCTYELTEAEVPGLPGLPELEIHDLDTNLLIYRRAGAEGLCRSKVLLINTGIKPETVIQGLMYKHFQQSYFGLGKLTEDMLRCIFESGTIASSFLSGSIVVPRYENFLPPDQILTAALIHDPHVEMATRMLWLRAQADLGADPGQVWRLGRLAEAATFMAEFDLLDLKSLKRLFRLLPEPAYRLLYNPLTRQLGTRLPDDRVHPGNSIVAVEILSRIGIVGHRDAFEAFVATLLDRLGIQDTVPAPEPIPADVIDLAGRLRQVRPVDDMLIFDTVMADVVRSSVAKAWTT</sequence>
<dbReference type="EMBL" id="CP029550">
    <property type="protein sequence ID" value="AWN42261.1"/>
    <property type="molecule type" value="Genomic_DNA"/>
</dbReference>
<protein>
    <submittedName>
        <fullName evidence="1">Uncharacterized protein</fullName>
    </submittedName>
</protein>
<reference evidence="2" key="1">
    <citation type="submission" date="2018-05" db="EMBL/GenBank/DDBJ databases">
        <title>Complete Genome Sequence of Methylobacterium sp. 17SD2-17.</title>
        <authorList>
            <person name="Srinivasan S."/>
        </authorList>
    </citation>
    <scope>NUCLEOTIDE SEQUENCE [LARGE SCALE GENOMIC DNA]</scope>
    <source>
        <strain evidence="2">17SD2-17</strain>
    </source>
</reference>
<dbReference type="OrthoDB" id="8434031at2"/>
<dbReference type="AlphaFoldDB" id="A0A2U8W9H1"/>
<keyword evidence="2" id="KW-1185">Reference proteome</keyword>